<sequence>KQIPTQISDSEEILLQQNKELQQQVETTQKQNQKSTTTRIPLIGFIMLLFPACTRYFYTTMQVSPIVYKKTNFIWHLLVLAAEAVTMQTIYEFFAKIKKLRYVAVVFSRFLMMLQIFYFGIAMYDLVFNYGLMMRCAADIPLAYYVIKPPILFDDSLPNEGQKYGSSVAKEFLLHCIEAQKTQAIFCFSWFGIVFIVHLVRLIQFTINQCSAKKKPIITRSKKQNRAMYAISIVSIIGFLFYVFSFNADKFSDIAPAHWYFYRTSLRQQMPQEQYAKTVRDVRAKVTLPEGEDWLDQREVPVFPLVHAPKQFVEAYNQKKAAKVEVETPKDLPNVVFLLWESFTPMPKYVTDDVLTNNNKVYNGQPFRPDYLPELAKLAEKGHSFMGVRSNGVPTINGWHSFVSGEISNYKGVNMIKSAYNDMDDFPTKFKTLGYHNLMVWPSGFAADKKTNYVFRGKEQLRGAKHIASFPTWFDEIHQFYPTAEEAANMGIEDYPKRQQYWTNDRLSSQSFNHFFVKKTKEQDKPVIGFWGNVDTHEDFVGYDDKEQYDQFRVGPEGQDIHTLYGRHDAYSTVLRYSDAQFGRIYKRIEKDAPNTIIVVVGDHASRQVPVYAHADRKINEESDLTFNMDCVRIPSGSDQQLTTFAVIAYLGKDERIKAMMDGLVNKTTFEAADHQDIIVTVFDMLNKLGTQKLPSSVIGSNLIEQARARVNGEKPIHQPKISTTHMNMEYSDDTGLYRMSLYGTRDAYQVTHFPSCIKGYDTTIHKVDESVYQTALEYLKLQTFLSENNRLYHYNFRDTKCVEQGTCEFPTPNEVFESHIVMEYEWMYHDTKHTTHDVHLDSQTMTIEHSQPTEPADLFECIDNDNYELLERCKKYDPTDFTPLIYAIDQKKIEIAKMLLYQQNAEFDETTALITAVNTFQNQLIPMLTDEFGRQDTNSQTALMHAVLKQNLEAVKLLATYEMDIVDEMGNTAAKYAQLVGNQKIIDELAKYEEQ</sequence>
<feature type="transmembrane region" description="Helical" evidence="2">
    <location>
        <begin position="102"/>
        <end position="124"/>
    </location>
</feature>
<proteinExistence type="predicted"/>
<evidence type="ECO:0000256" key="1">
    <source>
        <dbReference type="SAM" id="Coils"/>
    </source>
</evidence>
<reference evidence="3" key="1">
    <citation type="submission" date="2015-07" db="EMBL/GenBank/DDBJ databases">
        <title>Adaptation to a free-living lifestyle via gene acquisitions in the diplomonad Trepomonas sp. PC1.</title>
        <authorList>
            <person name="Xu F."/>
            <person name="Jerlstrom-Hultqvist J."/>
            <person name="Kolisko M."/>
            <person name="Simpson A.G.B."/>
            <person name="Roger A.J."/>
            <person name="Svard S.G."/>
            <person name="Andersson J.O."/>
        </authorList>
    </citation>
    <scope>NUCLEOTIDE SEQUENCE</scope>
    <source>
        <strain evidence="3">PC1</strain>
    </source>
</reference>
<feature type="transmembrane region" description="Helical" evidence="2">
    <location>
        <begin position="73"/>
        <end position="95"/>
    </location>
</feature>
<keyword evidence="2" id="KW-0812">Transmembrane</keyword>
<keyword evidence="2" id="KW-1133">Transmembrane helix</keyword>
<keyword evidence="1" id="KW-0175">Coiled coil</keyword>
<protein>
    <submittedName>
        <fullName evidence="3">Sulfatase</fullName>
    </submittedName>
</protein>
<feature type="non-terminal residue" evidence="3">
    <location>
        <position position="1"/>
    </location>
</feature>
<evidence type="ECO:0000313" key="3">
    <source>
        <dbReference type="EMBL" id="JAP92296.1"/>
    </source>
</evidence>
<dbReference type="InterPro" id="IPR036770">
    <property type="entry name" value="Ankyrin_rpt-contain_sf"/>
</dbReference>
<dbReference type="SUPFAM" id="SSF48403">
    <property type="entry name" value="Ankyrin repeat"/>
    <property type="match status" value="1"/>
</dbReference>
<gene>
    <name evidence="3" type="ORF">TPC1_15811</name>
</gene>
<evidence type="ECO:0000256" key="2">
    <source>
        <dbReference type="SAM" id="Phobius"/>
    </source>
</evidence>
<feature type="coiled-coil region" evidence="1">
    <location>
        <begin position="11"/>
        <end position="38"/>
    </location>
</feature>
<feature type="transmembrane region" description="Helical" evidence="2">
    <location>
        <begin position="227"/>
        <end position="244"/>
    </location>
</feature>
<dbReference type="InterPro" id="IPR002110">
    <property type="entry name" value="Ankyrin_rpt"/>
</dbReference>
<dbReference type="PANTHER" id="PTHR24120">
    <property type="entry name" value="GH07239P"/>
    <property type="match status" value="1"/>
</dbReference>
<dbReference type="Gene3D" id="1.25.40.20">
    <property type="entry name" value="Ankyrin repeat-containing domain"/>
    <property type="match status" value="1"/>
</dbReference>
<dbReference type="SUPFAM" id="SSF53649">
    <property type="entry name" value="Alkaline phosphatase-like"/>
    <property type="match status" value="1"/>
</dbReference>
<dbReference type="PANTHER" id="PTHR24120:SF4">
    <property type="entry name" value="GH07239P"/>
    <property type="match status" value="1"/>
</dbReference>
<dbReference type="SMART" id="SM00248">
    <property type="entry name" value="ANK"/>
    <property type="match status" value="2"/>
</dbReference>
<keyword evidence="2" id="KW-0472">Membrane</keyword>
<dbReference type="AlphaFoldDB" id="A0A146K9U7"/>
<feature type="transmembrane region" description="Helical" evidence="2">
    <location>
        <begin position="183"/>
        <end position="207"/>
    </location>
</feature>
<dbReference type="Pfam" id="PF12796">
    <property type="entry name" value="Ank_2"/>
    <property type="match status" value="1"/>
</dbReference>
<dbReference type="Gene3D" id="3.40.720.10">
    <property type="entry name" value="Alkaline Phosphatase, subunit A"/>
    <property type="match status" value="1"/>
</dbReference>
<dbReference type="EMBL" id="GDID01004310">
    <property type="protein sequence ID" value="JAP92296.1"/>
    <property type="molecule type" value="Transcribed_RNA"/>
</dbReference>
<accession>A0A146K9U7</accession>
<dbReference type="InterPro" id="IPR017850">
    <property type="entry name" value="Alkaline_phosphatase_core_sf"/>
</dbReference>
<name>A0A146K9U7_9EUKA</name>
<feature type="transmembrane region" description="Helical" evidence="2">
    <location>
        <begin position="40"/>
        <end position="58"/>
    </location>
</feature>
<organism evidence="3">
    <name type="scientific">Trepomonas sp. PC1</name>
    <dbReference type="NCBI Taxonomy" id="1076344"/>
    <lineage>
        <taxon>Eukaryota</taxon>
        <taxon>Metamonada</taxon>
        <taxon>Diplomonadida</taxon>
        <taxon>Hexamitidae</taxon>
        <taxon>Hexamitinae</taxon>
        <taxon>Trepomonas</taxon>
    </lineage>
</organism>